<evidence type="ECO:0000256" key="1">
    <source>
        <dbReference type="ARBA" id="ARBA00023015"/>
    </source>
</evidence>
<evidence type="ECO:0000313" key="7">
    <source>
        <dbReference type="Proteomes" id="UP001336020"/>
    </source>
</evidence>
<organism evidence="6 7">
    <name type="scientific">Rhodococcus artemisiae</name>
    <dbReference type="NCBI Taxonomy" id="714159"/>
    <lineage>
        <taxon>Bacteria</taxon>
        <taxon>Bacillati</taxon>
        <taxon>Actinomycetota</taxon>
        <taxon>Actinomycetes</taxon>
        <taxon>Mycobacteriales</taxon>
        <taxon>Nocardiaceae</taxon>
        <taxon>Rhodococcus</taxon>
    </lineage>
</organism>
<dbReference type="RefSeq" id="WP_330132553.1">
    <property type="nucleotide sequence ID" value="NZ_JAUTXY010000002.1"/>
</dbReference>
<dbReference type="SMART" id="SM00346">
    <property type="entry name" value="HTH_ICLR"/>
    <property type="match status" value="1"/>
</dbReference>
<dbReference type="PANTHER" id="PTHR30136">
    <property type="entry name" value="HELIX-TURN-HELIX TRANSCRIPTIONAL REGULATOR, ICLR FAMILY"/>
    <property type="match status" value="1"/>
</dbReference>
<comment type="caution">
    <text evidence="6">The sequence shown here is derived from an EMBL/GenBank/DDBJ whole genome shotgun (WGS) entry which is preliminary data.</text>
</comment>
<dbReference type="PROSITE" id="PS51077">
    <property type="entry name" value="HTH_ICLR"/>
    <property type="match status" value="1"/>
</dbReference>
<keyword evidence="3" id="KW-0804">Transcription</keyword>
<evidence type="ECO:0000256" key="2">
    <source>
        <dbReference type="ARBA" id="ARBA00023125"/>
    </source>
</evidence>
<dbReference type="SUPFAM" id="SSF55781">
    <property type="entry name" value="GAF domain-like"/>
    <property type="match status" value="1"/>
</dbReference>
<dbReference type="Pfam" id="PF09339">
    <property type="entry name" value="HTH_IclR"/>
    <property type="match status" value="1"/>
</dbReference>
<sequence>MTTSNGRQQPAPQVGSRTLARGLTALLAVVDSPDGMTVQRLAAELDVHRSIAYRILQTLRDFGFVTHGSDGSYRPGALLAALSTSYLPALREIATPVMRRLADQAGCTVHLFVVEGDEAVSIEVVEPVTVLQHIAFRAGMRTPLDRGAAAYALLAAGPALPGEPESVVEARRRGYATSSGEVESGAYAVAAPIANSHPAACLTLMSHRENQLAAAAPEVVRAAQEIASAVLEG</sequence>
<dbReference type="Gene3D" id="1.10.10.10">
    <property type="entry name" value="Winged helix-like DNA-binding domain superfamily/Winged helix DNA-binding domain"/>
    <property type="match status" value="1"/>
</dbReference>
<dbReference type="InterPro" id="IPR014757">
    <property type="entry name" value="Tscrpt_reg_IclR_C"/>
</dbReference>
<dbReference type="InterPro" id="IPR029016">
    <property type="entry name" value="GAF-like_dom_sf"/>
</dbReference>
<dbReference type="InterPro" id="IPR050707">
    <property type="entry name" value="HTH_MetabolicPath_Reg"/>
</dbReference>
<keyword evidence="1" id="KW-0805">Transcription regulation</keyword>
<evidence type="ECO:0000259" key="4">
    <source>
        <dbReference type="PROSITE" id="PS51077"/>
    </source>
</evidence>
<name>A0ABU7L7K3_9NOCA</name>
<proteinExistence type="predicted"/>
<evidence type="ECO:0000259" key="5">
    <source>
        <dbReference type="PROSITE" id="PS51078"/>
    </source>
</evidence>
<gene>
    <name evidence="6" type="ORF">Q7514_07175</name>
</gene>
<accession>A0ABU7L7K3</accession>
<dbReference type="InterPro" id="IPR036388">
    <property type="entry name" value="WH-like_DNA-bd_sf"/>
</dbReference>
<dbReference type="InterPro" id="IPR036390">
    <property type="entry name" value="WH_DNA-bd_sf"/>
</dbReference>
<protein>
    <submittedName>
        <fullName evidence="6">Helix-turn-helix domain-containing protein</fullName>
    </submittedName>
</protein>
<dbReference type="Proteomes" id="UP001336020">
    <property type="component" value="Unassembled WGS sequence"/>
</dbReference>
<dbReference type="PROSITE" id="PS51078">
    <property type="entry name" value="ICLR_ED"/>
    <property type="match status" value="1"/>
</dbReference>
<keyword evidence="2" id="KW-0238">DNA-binding</keyword>
<feature type="domain" description="HTH iclR-type" evidence="4">
    <location>
        <begin position="16"/>
        <end position="77"/>
    </location>
</feature>
<dbReference type="SUPFAM" id="SSF46785">
    <property type="entry name" value="Winged helix' DNA-binding domain"/>
    <property type="match status" value="1"/>
</dbReference>
<feature type="domain" description="IclR-ED" evidence="5">
    <location>
        <begin position="78"/>
        <end position="232"/>
    </location>
</feature>
<dbReference type="Gene3D" id="3.30.450.40">
    <property type="match status" value="2"/>
</dbReference>
<dbReference type="InterPro" id="IPR005471">
    <property type="entry name" value="Tscrpt_reg_IclR_N"/>
</dbReference>
<dbReference type="EMBL" id="JAUTXY010000002">
    <property type="protein sequence ID" value="MEE2057307.1"/>
    <property type="molecule type" value="Genomic_DNA"/>
</dbReference>
<reference evidence="6 7" key="1">
    <citation type="submission" date="2023-07" db="EMBL/GenBank/DDBJ databases">
        <authorList>
            <person name="Girao M."/>
            <person name="Carvalho M.F."/>
        </authorList>
    </citation>
    <scope>NUCLEOTIDE SEQUENCE [LARGE SCALE GENOMIC DNA]</scope>
    <source>
        <strain evidence="6 7">YIM65754</strain>
    </source>
</reference>
<dbReference type="PANTHER" id="PTHR30136:SF24">
    <property type="entry name" value="HTH-TYPE TRANSCRIPTIONAL REPRESSOR ALLR"/>
    <property type="match status" value="1"/>
</dbReference>
<dbReference type="Pfam" id="PF01614">
    <property type="entry name" value="IclR_C"/>
    <property type="match status" value="1"/>
</dbReference>
<evidence type="ECO:0000256" key="3">
    <source>
        <dbReference type="ARBA" id="ARBA00023163"/>
    </source>
</evidence>
<keyword evidence="7" id="KW-1185">Reference proteome</keyword>
<evidence type="ECO:0000313" key="6">
    <source>
        <dbReference type="EMBL" id="MEE2057307.1"/>
    </source>
</evidence>